<keyword evidence="1" id="KW-0808">Transferase</keyword>
<dbReference type="Proteomes" id="UP000176800">
    <property type="component" value="Unassembled WGS sequence"/>
</dbReference>
<reference evidence="4 5" key="1">
    <citation type="journal article" date="2016" name="Nat. Commun.">
        <title>Thousands of microbial genomes shed light on interconnected biogeochemical processes in an aquifer system.</title>
        <authorList>
            <person name="Anantharaman K."/>
            <person name="Brown C.T."/>
            <person name="Hug L.A."/>
            <person name="Sharon I."/>
            <person name="Castelle C.J."/>
            <person name="Probst A.J."/>
            <person name="Thomas B.C."/>
            <person name="Singh A."/>
            <person name="Wilkins M.J."/>
            <person name="Karaoz U."/>
            <person name="Brodie E.L."/>
            <person name="Williams K.H."/>
            <person name="Hubbard S.S."/>
            <person name="Banfield J.F."/>
        </authorList>
    </citation>
    <scope>NUCLEOTIDE SEQUENCE [LARGE SCALE GENOMIC DNA]</scope>
</reference>
<gene>
    <name evidence="4" type="ORF">A3B14_02260</name>
</gene>
<comment type="caution">
    <text evidence="4">The sequence shown here is derived from an EMBL/GenBank/DDBJ whole genome shotgun (WGS) entry which is preliminary data.</text>
</comment>
<protein>
    <recommendedName>
        <fullName evidence="3">Carbohydrate kinase PfkB domain-containing protein</fullName>
    </recommendedName>
</protein>
<dbReference type="Gene3D" id="3.40.1190.20">
    <property type="match status" value="1"/>
</dbReference>
<evidence type="ECO:0000256" key="1">
    <source>
        <dbReference type="ARBA" id="ARBA00022679"/>
    </source>
</evidence>
<evidence type="ECO:0000313" key="4">
    <source>
        <dbReference type="EMBL" id="OHB04211.1"/>
    </source>
</evidence>
<organism evidence="4 5">
    <name type="scientific">Candidatus Zambryskibacteria bacterium RIFCSPLOWO2_01_FULL_45_21</name>
    <dbReference type="NCBI Taxonomy" id="1802761"/>
    <lineage>
        <taxon>Bacteria</taxon>
        <taxon>Candidatus Zambryskiibacteriota</taxon>
    </lineage>
</organism>
<dbReference type="AlphaFoldDB" id="A0A1G2U3X2"/>
<dbReference type="GO" id="GO:0005829">
    <property type="term" value="C:cytosol"/>
    <property type="evidence" value="ECO:0007669"/>
    <property type="project" value="TreeGrafter"/>
</dbReference>
<dbReference type="SUPFAM" id="SSF53613">
    <property type="entry name" value="Ribokinase-like"/>
    <property type="match status" value="1"/>
</dbReference>
<evidence type="ECO:0000259" key="3">
    <source>
        <dbReference type="Pfam" id="PF00294"/>
    </source>
</evidence>
<dbReference type="InterPro" id="IPR029056">
    <property type="entry name" value="Ribokinase-like"/>
</dbReference>
<feature type="domain" description="Carbohydrate kinase PfkB" evidence="3">
    <location>
        <begin position="50"/>
        <end position="304"/>
    </location>
</feature>
<proteinExistence type="predicted"/>
<dbReference type="Pfam" id="PF00294">
    <property type="entry name" value="PfkB"/>
    <property type="match status" value="1"/>
</dbReference>
<evidence type="ECO:0000256" key="2">
    <source>
        <dbReference type="ARBA" id="ARBA00022777"/>
    </source>
</evidence>
<dbReference type="PANTHER" id="PTHR10584:SF166">
    <property type="entry name" value="RIBOKINASE"/>
    <property type="match status" value="1"/>
</dbReference>
<dbReference type="EMBL" id="MHWE01000010">
    <property type="protein sequence ID" value="OHB04211.1"/>
    <property type="molecule type" value="Genomic_DNA"/>
</dbReference>
<dbReference type="PANTHER" id="PTHR10584">
    <property type="entry name" value="SUGAR KINASE"/>
    <property type="match status" value="1"/>
</dbReference>
<keyword evidence="2" id="KW-0418">Kinase</keyword>
<dbReference type="GO" id="GO:0016301">
    <property type="term" value="F:kinase activity"/>
    <property type="evidence" value="ECO:0007669"/>
    <property type="project" value="UniProtKB-KW"/>
</dbReference>
<accession>A0A1G2U3X2</accession>
<evidence type="ECO:0000313" key="5">
    <source>
        <dbReference type="Proteomes" id="UP000176800"/>
    </source>
</evidence>
<dbReference type="InterPro" id="IPR011611">
    <property type="entry name" value="PfkB_dom"/>
</dbReference>
<sequence>MSSHFDFVAIGDITTDAFIRIKSAETSRDKRKLLLSFGDKVPYEFVEVVRAVGNSPNAAVAAKRLGLTSALVANVGDDHNGGECLATLKRNGVSIEFIKAHQHKETNYHYVLWFEDDRTILVKHHEYNYKLPDLDEPRWIYLSSLGEKTLSYHKEIAGFLENHPSTKLVFQPGTFQMNMGVDNLKEIYKRTEIFFCNVEEAKRILGIIEEVDIKLLLQKIHELGPKLTVITDGRKGAYTFDGQKMLFMPLYPDPKPPYDRTGAGDAFSSTFTAAIALGKSVEEALMWGPINSMSVVQYIGAQRGLLDKETIEKYLREAPEDYKPKII</sequence>
<name>A0A1G2U3X2_9BACT</name>